<feature type="transmembrane region" description="Helical" evidence="7">
    <location>
        <begin position="71"/>
        <end position="92"/>
    </location>
</feature>
<dbReference type="RefSeq" id="WP_138657705.1">
    <property type="nucleotide sequence ID" value="NZ_VATY01000002.1"/>
</dbReference>
<keyword evidence="9" id="KW-1185">Reference proteome</keyword>
<organism evidence="8 9">
    <name type="scientific">Maribacter algarum</name>
    <name type="common">ex Zhang et al. 2020</name>
    <dbReference type="NCBI Taxonomy" id="2578118"/>
    <lineage>
        <taxon>Bacteria</taxon>
        <taxon>Pseudomonadati</taxon>
        <taxon>Bacteroidota</taxon>
        <taxon>Flavobacteriia</taxon>
        <taxon>Flavobacteriales</taxon>
        <taxon>Flavobacteriaceae</taxon>
        <taxon>Maribacter</taxon>
    </lineage>
</organism>
<feature type="transmembrane region" description="Helical" evidence="7">
    <location>
        <begin position="557"/>
        <end position="576"/>
    </location>
</feature>
<evidence type="ECO:0000256" key="5">
    <source>
        <dbReference type="ARBA" id="ARBA00023136"/>
    </source>
</evidence>
<feature type="transmembrane region" description="Helical" evidence="7">
    <location>
        <begin position="308"/>
        <end position="333"/>
    </location>
</feature>
<evidence type="ECO:0000256" key="2">
    <source>
        <dbReference type="ARBA" id="ARBA00006434"/>
    </source>
</evidence>
<feature type="transmembrane region" description="Helical" evidence="7">
    <location>
        <begin position="467"/>
        <end position="488"/>
    </location>
</feature>
<comment type="caution">
    <text evidence="8">The sequence shown here is derived from an EMBL/GenBank/DDBJ whole genome shotgun (WGS) entry which is preliminary data.</text>
</comment>
<reference evidence="8 9" key="1">
    <citation type="submission" date="2019-05" db="EMBL/GenBank/DDBJ databases">
        <authorList>
            <person name="Zhang J.-Y."/>
            <person name="Feg X."/>
            <person name="Du Z.-J."/>
        </authorList>
    </citation>
    <scope>NUCLEOTIDE SEQUENCE [LARGE SCALE GENOMIC DNA]</scope>
    <source>
        <strain evidence="8 9">RZ26</strain>
    </source>
</reference>
<feature type="transmembrane region" description="Helical" evidence="7">
    <location>
        <begin position="262"/>
        <end position="288"/>
    </location>
</feature>
<evidence type="ECO:0000256" key="6">
    <source>
        <dbReference type="RuleBase" id="RU362091"/>
    </source>
</evidence>
<feature type="transmembrane region" description="Helical" evidence="7">
    <location>
        <begin position="399"/>
        <end position="420"/>
    </location>
</feature>
<dbReference type="AlphaFoldDB" id="A0A5S3PPX9"/>
<evidence type="ECO:0000313" key="9">
    <source>
        <dbReference type="Proteomes" id="UP000310314"/>
    </source>
</evidence>
<proteinExistence type="inferred from homology"/>
<accession>A0A5S3PPX9</accession>
<comment type="subcellular location">
    <subcellularLocation>
        <location evidence="1">Membrane</location>
        <topology evidence="1">Multi-pass membrane protein</topology>
    </subcellularLocation>
</comment>
<dbReference type="OrthoDB" id="9814523at2"/>
<feature type="transmembrane region" description="Helical" evidence="7">
    <location>
        <begin position="153"/>
        <end position="175"/>
    </location>
</feature>
<dbReference type="InterPro" id="IPR038377">
    <property type="entry name" value="Na/Glc_symporter_sf"/>
</dbReference>
<dbReference type="Gene3D" id="1.20.1730.10">
    <property type="entry name" value="Sodium/glucose cotransporter"/>
    <property type="match status" value="1"/>
</dbReference>
<name>A0A5S3PPX9_9FLAO</name>
<gene>
    <name evidence="8" type="ORF">FEE95_09475</name>
</gene>
<evidence type="ECO:0000256" key="3">
    <source>
        <dbReference type="ARBA" id="ARBA00022692"/>
    </source>
</evidence>
<feature type="transmembrane region" description="Helical" evidence="7">
    <location>
        <begin position="44"/>
        <end position="65"/>
    </location>
</feature>
<protein>
    <submittedName>
        <fullName evidence="8">Transporter</fullName>
    </submittedName>
</protein>
<dbReference type="PROSITE" id="PS50283">
    <property type="entry name" value="NA_SOLUT_SYMP_3"/>
    <property type="match status" value="1"/>
</dbReference>
<feature type="transmembrane region" description="Helical" evidence="7">
    <location>
        <begin position="534"/>
        <end position="551"/>
    </location>
</feature>
<comment type="similarity">
    <text evidence="2 6">Belongs to the sodium:solute symporter (SSF) (TC 2.A.21) family.</text>
</comment>
<keyword evidence="5 7" id="KW-0472">Membrane</keyword>
<dbReference type="PANTHER" id="PTHR11819:SF195">
    <property type="entry name" value="SODIUM_GLUCOSE COTRANSPORTER 4"/>
    <property type="match status" value="1"/>
</dbReference>
<dbReference type="Pfam" id="PF00474">
    <property type="entry name" value="SSF"/>
    <property type="match status" value="1"/>
</dbReference>
<feature type="transmembrane region" description="Helical" evidence="7">
    <location>
        <begin position="366"/>
        <end position="387"/>
    </location>
</feature>
<keyword evidence="3 7" id="KW-0812">Transmembrane</keyword>
<dbReference type="PANTHER" id="PTHR11819">
    <property type="entry name" value="SOLUTE CARRIER FAMILY 5"/>
    <property type="match status" value="1"/>
</dbReference>
<feature type="transmembrane region" description="Helical" evidence="7">
    <location>
        <begin position="6"/>
        <end position="24"/>
    </location>
</feature>
<keyword evidence="4 7" id="KW-1133">Transmembrane helix</keyword>
<dbReference type="GO" id="GO:0005886">
    <property type="term" value="C:plasma membrane"/>
    <property type="evidence" value="ECO:0007669"/>
    <property type="project" value="TreeGrafter"/>
</dbReference>
<dbReference type="GO" id="GO:0005412">
    <property type="term" value="F:D-glucose:sodium symporter activity"/>
    <property type="evidence" value="ECO:0007669"/>
    <property type="project" value="TreeGrafter"/>
</dbReference>
<evidence type="ECO:0000256" key="7">
    <source>
        <dbReference type="SAM" id="Phobius"/>
    </source>
</evidence>
<feature type="transmembrane region" description="Helical" evidence="7">
    <location>
        <begin position="427"/>
        <end position="447"/>
    </location>
</feature>
<dbReference type="InterPro" id="IPR001734">
    <property type="entry name" value="Na/solute_symporter"/>
</dbReference>
<feature type="transmembrane region" description="Helical" evidence="7">
    <location>
        <begin position="119"/>
        <end position="147"/>
    </location>
</feature>
<dbReference type="Proteomes" id="UP000310314">
    <property type="component" value="Unassembled WGS sequence"/>
</dbReference>
<evidence type="ECO:0000313" key="8">
    <source>
        <dbReference type="EMBL" id="TMM56721.1"/>
    </source>
</evidence>
<evidence type="ECO:0000256" key="4">
    <source>
        <dbReference type="ARBA" id="ARBA00022989"/>
    </source>
</evidence>
<sequence length="592" mass="66348">MISFYDNMVIAAYFLLMIAVGVVFKRMNKNTSDYFRGGGSMLWWLVGATTFMSFISAVTYTGAAGKAYETGTFVFVVYMANGVGFFISFLYFSKRFRQTRVVTAIEVVRERFGRVNEQFFTWLVVPFGVIHGGVWLYGLGIIVSTVFGVSMEMTVLAVGITVLFITLLGGSWAVVASDFMQLMIMVPVAIILAFLSLKELGGVGNFLEQLPTSQYNWSELADSKIVWLWFIASFCKQFFSVNNTNDGYRFLAVKDSNQARKASLMASILFFTVTFIWFIPPMAASILFPDVSAVEALKPLGEKAVDGIYLAMGIELLPVGMIGVMICAIFAATMSSMDSTLNRNAGIFVRNFYKPILRKSANEKELFRVSLITTVVLGCLVILSAIFFSELEGINLFDINMRLGAMISLPFMIPLTWGMVFQDTPRWAGWSTVLLGMLISYIIQTHIGPEILLEFIGVDTPWSNRELIDVMFFSNVFAVIVLCSLWFLGARLFRNTSPETYLQEVKEFFVKINTPIDYEKEHGHKGYDMQQFKILGNMCLVYGTFLSALVLIPNDLTGRLCFVFIGGIMLTVGFIFKKKYKKSKLESKGISG</sequence>
<dbReference type="EMBL" id="VATY01000002">
    <property type="protein sequence ID" value="TMM56721.1"/>
    <property type="molecule type" value="Genomic_DNA"/>
</dbReference>
<evidence type="ECO:0000256" key="1">
    <source>
        <dbReference type="ARBA" id="ARBA00004141"/>
    </source>
</evidence>